<feature type="region of interest" description="Disordered" evidence="1">
    <location>
        <begin position="66"/>
        <end position="124"/>
    </location>
</feature>
<proteinExistence type="predicted"/>
<protein>
    <recommendedName>
        <fullName evidence="4">VWFA domain-containing protein</fullName>
    </recommendedName>
</protein>
<dbReference type="RefSeq" id="WP_262599120.1">
    <property type="nucleotide sequence ID" value="NZ_CP103300.1"/>
</dbReference>
<accession>A0ABY6GXU4</accession>
<evidence type="ECO:0000313" key="3">
    <source>
        <dbReference type="Proteomes" id="UP001163255"/>
    </source>
</evidence>
<evidence type="ECO:0000256" key="1">
    <source>
        <dbReference type="SAM" id="MobiDB-lite"/>
    </source>
</evidence>
<dbReference type="Proteomes" id="UP001163255">
    <property type="component" value="Chromosome"/>
</dbReference>
<evidence type="ECO:0008006" key="4">
    <source>
        <dbReference type="Google" id="ProtNLM"/>
    </source>
</evidence>
<organism evidence="2 3">
    <name type="scientific">Endozoicomonas euniceicola</name>
    <dbReference type="NCBI Taxonomy" id="1234143"/>
    <lineage>
        <taxon>Bacteria</taxon>
        <taxon>Pseudomonadati</taxon>
        <taxon>Pseudomonadota</taxon>
        <taxon>Gammaproteobacteria</taxon>
        <taxon>Oceanospirillales</taxon>
        <taxon>Endozoicomonadaceae</taxon>
        <taxon>Endozoicomonas</taxon>
    </lineage>
</organism>
<feature type="compositionally biased region" description="Polar residues" evidence="1">
    <location>
        <begin position="80"/>
        <end position="94"/>
    </location>
</feature>
<name>A0ABY6GXU4_9GAMM</name>
<keyword evidence="3" id="KW-1185">Reference proteome</keyword>
<evidence type="ECO:0000313" key="2">
    <source>
        <dbReference type="EMBL" id="UYM16774.1"/>
    </source>
</evidence>
<gene>
    <name evidence="2" type="ORF">NX720_02285</name>
</gene>
<sequence>MKKMNGIVFVFITSFLLSGMVGASSRVAMFSEMLSFPVLGFVAAVMVKNSKLPLYSTVIGHGAGGMDDQKKGKRAGKRSWASSEYSGTPYGNTPSGSKDSNGGGNDKGNDERGGGGGYPPDDEVDKEAASYYENLEKAMAAELQAISTLLRQKNKLRLVLAMDIDKTLVWYPVSRSRTEEEIQQLMKLQQNWLVQFDEFYRANRNQIILVYNTARSRPVEPGDTKGGCYRKGIELSNKIAISLDKTAEREGSSAFLKVPLNNAPSQHLLLPLPDALITGAGSYVEVNEGWGSKISNNGGKTPGDIIQRLNGALAQWRAEDFKDTETAETFLRRKENNFEKFRWNLQGTYILAIGNDKAVPDVAEQRIEMSLAGNGKTQVITTTYESAKHKKIFLHNNSLNKGSTLRILLNIMSLSRDSDEPEPKVVIFGDGMTDLPALRPDKEGNALNLVLEGSMEVKNKRLQSLGIDTDSSNLSPNWLASIVPDKKVFSLSNNPVVIEAINHHKVFETQTEGALGLMKVLRTVVEEYSEQVTD</sequence>
<reference evidence="2" key="1">
    <citation type="submission" date="2022-10" db="EMBL/GenBank/DDBJ databases">
        <title>Completed Genome Sequence of two octocoral isolated bacterium, Endozoicomonas euniceicola EF212T and Endozoicomonas gorgoniicola PS125T.</title>
        <authorList>
            <person name="Chiou Y.-J."/>
            <person name="Chen Y.-H."/>
        </authorList>
    </citation>
    <scope>NUCLEOTIDE SEQUENCE</scope>
    <source>
        <strain evidence="2">EF212</strain>
    </source>
</reference>
<dbReference type="EMBL" id="CP103300">
    <property type="protein sequence ID" value="UYM16774.1"/>
    <property type="molecule type" value="Genomic_DNA"/>
</dbReference>